<evidence type="ECO:0000313" key="2">
    <source>
        <dbReference type="Proteomes" id="UP000789759"/>
    </source>
</evidence>
<dbReference type="Proteomes" id="UP000789759">
    <property type="component" value="Unassembled WGS sequence"/>
</dbReference>
<accession>A0A9N9KE56</accession>
<feature type="non-terminal residue" evidence="1">
    <location>
        <position position="1"/>
    </location>
</feature>
<evidence type="ECO:0000313" key="1">
    <source>
        <dbReference type="EMBL" id="CAG8824427.1"/>
    </source>
</evidence>
<dbReference type="EMBL" id="CAJVQA010054304">
    <property type="protein sequence ID" value="CAG8824427.1"/>
    <property type="molecule type" value="Genomic_DNA"/>
</dbReference>
<dbReference type="AlphaFoldDB" id="A0A9N9KE56"/>
<sequence>MSQSDVDENYIEIDSQEEASSDLFFQQSSQNKVNEVASIETPSDLFSQQMPTISITHNGISKRHPHETLSIPTYGQKTGFAWRIQDRKLDKNGEVY</sequence>
<dbReference type="OrthoDB" id="10560394at2759"/>
<keyword evidence="2" id="KW-1185">Reference proteome</keyword>
<reference evidence="1" key="1">
    <citation type="submission" date="2021-06" db="EMBL/GenBank/DDBJ databases">
        <authorList>
            <person name="Kallberg Y."/>
            <person name="Tangrot J."/>
            <person name="Rosling A."/>
        </authorList>
    </citation>
    <scope>NUCLEOTIDE SEQUENCE</scope>
    <source>
        <strain evidence="1">FL966</strain>
    </source>
</reference>
<proteinExistence type="predicted"/>
<gene>
    <name evidence="1" type="ORF">CPELLU_LOCUS19994</name>
</gene>
<protein>
    <submittedName>
        <fullName evidence="1">4212_t:CDS:1</fullName>
    </submittedName>
</protein>
<organism evidence="1 2">
    <name type="scientific">Cetraspora pellucida</name>
    <dbReference type="NCBI Taxonomy" id="1433469"/>
    <lineage>
        <taxon>Eukaryota</taxon>
        <taxon>Fungi</taxon>
        <taxon>Fungi incertae sedis</taxon>
        <taxon>Mucoromycota</taxon>
        <taxon>Glomeromycotina</taxon>
        <taxon>Glomeromycetes</taxon>
        <taxon>Diversisporales</taxon>
        <taxon>Gigasporaceae</taxon>
        <taxon>Cetraspora</taxon>
    </lineage>
</organism>
<comment type="caution">
    <text evidence="1">The sequence shown here is derived from an EMBL/GenBank/DDBJ whole genome shotgun (WGS) entry which is preliminary data.</text>
</comment>
<name>A0A9N9KE56_9GLOM</name>
<feature type="non-terminal residue" evidence="1">
    <location>
        <position position="96"/>
    </location>
</feature>